<name>A0ABT0MU45_9GAMM</name>
<keyword evidence="3" id="KW-1185">Reference proteome</keyword>
<dbReference type="RefSeq" id="WP_249244666.1">
    <property type="nucleotide sequence ID" value="NZ_JAKPBZ010000110.1"/>
</dbReference>
<evidence type="ECO:0000313" key="3">
    <source>
        <dbReference type="Proteomes" id="UP001203069"/>
    </source>
</evidence>
<sequence>MNRLYRKTITYVFSKDFFLLVTVLAIMSPIFWYMLWASHLSHNTILIETFPEFTIYITTGAILGLIFAGRATYFRPVNKTPKYILEMFLGGFALGFVSILNIFDVYIYLFPDKVINYTSEYEVVFPGPYRGKYGRCEAGIWIKDAYTDRWKQLCTSKEALFKKRKQGMNEVWVTVRVNELGSYIVDYKFTYK</sequence>
<gene>
    <name evidence="2" type="ORF">MFP26_10600</name>
</gene>
<evidence type="ECO:0000313" key="2">
    <source>
        <dbReference type="EMBL" id="MCL2893132.1"/>
    </source>
</evidence>
<feature type="transmembrane region" description="Helical" evidence="1">
    <location>
        <begin position="53"/>
        <end position="73"/>
    </location>
</feature>
<protein>
    <submittedName>
        <fullName evidence="2">Uncharacterized protein</fullName>
    </submittedName>
</protein>
<feature type="transmembrane region" description="Helical" evidence="1">
    <location>
        <begin position="85"/>
        <end position="109"/>
    </location>
</feature>
<feature type="transmembrane region" description="Helical" evidence="1">
    <location>
        <begin position="12"/>
        <end position="33"/>
    </location>
</feature>
<dbReference type="Proteomes" id="UP001203069">
    <property type="component" value="Unassembled WGS sequence"/>
</dbReference>
<organism evidence="2 3">
    <name type="scientific">Brenneria tiliae</name>
    <dbReference type="NCBI Taxonomy" id="2914984"/>
    <lineage>
        <taxon>Bacteria</taxon>
        <taxon>Pseudomonadati</taxon>
        <taxon>Pseudomonadota</taxon>
        <taxon>Gammaproteobacteria</taxon>
        <taxon>Enterobacterales</taxon>
        <taxon>Pectobacteriaceae</taxon>
        <taxon>Brenneria</taxon>
    </lineage>
</organism>
<keyword evidence="1" id="KW-0472">Membrane</keyword>
<keyword evidence="1" id="KW-0812">Transmembrane</keyword>
<keyword evidence="1" id="KW-1133">Transmembrane helix</keyword>
<reference evidence="2 3" key="1">
    <citation type="submission" date="2022-02" db="EMBL/GenBank/DDBJ databases">
        <title>Description of Brenneria tiliae sp. nov. isolated from symptomatic Tilia x moltkei and Tilia x europaea trees in the UK.</title>
        <authorList>
            <person name="Kile H."/>
        </authorList>
    </citation>
    <scope>NUCLEOTIDE SEQUENCE [LARGE SCALE GENOMIC DNA]</scope>
    <source>
        <strain evidence="2 3">MC1SB4.1</strain>
    </source>
</reference>
<accession>A0ABT0MU45</accession>
<evidence type="ECO:0000256" key="1">
    <source>
        <dbReference type="SAM" id="Phobius"/>
    </source>
</evidence>
<proteinExistence type="predicted"/>
<comment type="caution">
    <text evidence="2">The sequence shown here is derived from an EMBL/GenBank/DDBJ whole genome shotgun (WGS) entry which is preliminary data.</text>
</comment>
<dbReference type="EMBL" id="JAKPBZ010000110">
    <property type="protein sequence ID" value="MCL2893132.1"/>
    <property type="molecule type" value="Genomic_DNA"/>
</dbReference>